<dbReference type="STRING" id="2769.R7QQ44"/>
<dbReference type="Gene3D" id="2.40.40.10">
    <property type="entry name" value="RlpA-like domain"/>
    <property type="match status" value="1"/>
</dbReference>
<comment type="similarity">
    <text evidence="2">Belongs to the glycosyl hydrolase 45 (cellulase K) family.</text>
</comment>
<evidence type="ECO:0000256" key="8">
    <source>
        <dbReference type="ARBA" id="ARBA00023326"/>
    </source>
</evidence>
<dbReference type="Proteomes" id="UP000012073">
    <property type="component" value="Unassembled WGS sequence"/>
</dbReference>
<dbReference type="InterPro" id="IPR052288">
    <property type="entry name" value="GH45_Enzymes"/>
</dbReference>
<accession>R7QQ44</accession>
<dbReference type="Gramene" id="CDF40244">
    <property type="protein sequence ID" value="CDF40244"/>
    <property type="gene ID" value="CHC_T00010316001"/>
</dbReference>
<dbReference type="KEGG" id="ccp:CHC_T00010316001"/>
<gene>
    <name evidence="10" type="ORF">CHC_T00010316001</name>
</gene>
<evidence type="ECO:0000259" key="9">
    <source>
        <dbReference type="Pfam" id="PF02015"/>
    </source>
</evidence>
<evidence type="ECO:0000256" key="3">
    <source>
        <dbReference type="ARBA" id="ARBA00012601"/>
    </source>
</evidence>
<dbReference type="EMBL" id="HG002147">
    <property type="protein sequence ID" value="CDF40244.1"/>
    <property type="molecule type" value="Genomic_DNA"/>
</dbReference>
<evidence type="ECO:0000256" key="5">
    <source>
        <dbReference type="ARBA" id="ARBA00023001"/>
    </source>
</evidence>
<keyword evidence="5" id="KW-0136">Cellulose degradation</keyword>
<evidence type="ECO:0000313" key="10">
    <source>
        <dbReference type="EMBL" id="CDF40244.1"/>
    </source>
</evidence>
<keyword evidence="4" id="KW-0378">Hydrolase</keyword>
<keyword evidence="8" id="KW-0624">Polysaccharide degradation</keyword>
<dbReference type="InterPro" id="IPR000334">
    <property type="entry name" value="Glyco_hydro_45"/>
</dbReference>
<comment type="catalytic activity">
    <reaction evidence="1">
        <text>Endohydrolysis of (1-&gt;4)-beta-D-glucosidic linkages in cellulose, lichenin and cereal beta-D-glucans.</text>
        <dbReference type="EC" id="3.2.1.4"/>
    </reaction>
</comment>
<dbReference type="InterPro" id="IPR036908">
    <property type="entry name" value="RlpA-like_sf"/>
</dbReference>
<evidence type="ECO:0000256" key="1">
    <source>
        <dbReference type="ARBA" id="ARBA00000966"/>
    </source>
</evidence>
<keyword evidence="11" id="KW-1185">Reference proteome</keyword>
<organism evidence="10 11">
    <name type="scientific">Chondrus crispus</name>
    <name type="common">Carrageen Irish moss</name>
    <name type="synonym">Polymorpha crispa</name>
    <dbReference type="NCBI Taxonomy" id="2769"/>
    <lineage>
        <taxon>Eukaryota</taxon>
        <taxon>Rhodophyta</taxon>
        <taxon>Florideophyceae</taxon>
        <taxon>Rhodymeniophycidae</taxon>
        <taxon>Gigartinales</taxon>
        <taxon>Gigartinaceae</taxon>
        <taxon>Chondrus</taxon>
    </lineage>
</organism>
<keyword evidence="6" id="KW-0119">Carbohydrate metabolism</keyword>
<dbReference type="GO" id="GO:0030245">
    <property type="term" value="P:cellulose catabolic process"/>
    <property type="evidence" value="ECO:0007669"/>
    <property type="project" value="UniProtKB-KW"/>
</dbReference>
<dbReference type="PANTHER" id="PTHR39730">
    <property type="entry name" value="ENDOGLUCANASE 1"/>
    <property type="match status" value="1"/>
</dbReference>
<reference evidence="11" key="1">
    <citation type="journal article" date="2013" name="Proc. Natl. Acad. Sci. U.S.A.">
        <title>Genome structure and metabolic features in the red seaweed Chondrus crispus shed light on evolution of the Archaeplastida.</title>
        <authorList>
            <person name="Collen J."/>
            <person name="Porcel B."/>
            <person name="Carre W."/>
            <person name="Ball S.G."/>
            <person name="Chaparro C."/>
            <person name="Tonon T."/>
            <person name="Barbeyron T."/>
            <person name="Michel G."/>
            <person name="Noel B."/>
            <person name="Valentin K."/>
            <person name="Elias M."/>
            <person name="Artiguenave F."/>
            <person name="Arun A."/>
            <person name="Aury J.M."/>
            <person name="Barbosa-Neto J.F."/>
            <person name="Bothwell J.H."/>
            <person name="Bouget F.Y."/>
            <person name="Brillet L."/>
            <person name="Cabello-Hurtado F."/>
            <person name="Capella-Gutierrez S."/>
            <person name="Charrier B."/>
            <person name="Cladiere L."/>
            <person name="Cock J.M."/>
            <person name="Coelho S.M."/>
            <person name="Colleoni C."/>
            <person name="Czjzek M."/>
            <person name="Da Silva C."/>
            <person name="Delage L."/>
            <person name="Denoeud F."/>
            <person name="Deschamps P."/>
            <person name="Dittami S.M."/>
            <person name="Gabaldon T."/>
            <person name="Gachon C.M."/>
            <person name="Groisillier A."/>
            <person name="Herve C."/>
            <person name="Jabbari K."/>
            <person name="Katinka M."/>
            <person name="Kloareg B."/>
            <person name="Kowalczyk N."/>
            <person name="Labadie K."/>
            <person name="Leblanc C."/>
            <person name="Lopez P.J."/>
            <person name="McLachlan D.H."/>
            <person name="Meslet-Cladiere L."/>
            <person name="Moustafa A."/>
            <person name="Nehr Z."/>
            <person name="Nyvall Collen P."/>
            <person name="Panaud O."/>
            <person name="Partensky F."/>
            <person name="Poulain J."/>
            <person name="Rensing S.A."/>
            <person name="Rousvoal S."/>
            <person name="Samson G."/>
            <person name="Symeonidi A."/>
            <person name="Weissenbach J."/>
            <person name="Zambounis A."/>
            <person name="Wincker P."/>
            <person name="Boyen C."/>
        </authorList>
    </citation>
    <scope>NUCLEOTIDE SEQUENCE [LARGE SCALE GENOMIC DNA]</scope>
    <source>
        <strain evidence="11">cv. Stackhouse</strain>
    </source>
</reference>
<dbReference type="AlphaFoldDB" id="R7QQ44"/>
<evidence type="ECO:0000256" key="7">
    <source>
        <dbReference type="ARBA" id="ARBA00023295"/>
    </source>
</evidence>
<name>R7QQ44_CHOCR</name>
<evidence type="ECO:0000256" key="4">
    <source>
        <dbReference type="ARBA" id="ARBA00022801"/>
    </source>
</evidence>
<keyword evidence="7" id="KW-0326">Glycosidase</keyword>
<proteinExistence type="inferred from homology"/>
<dbReference type="GO" id="GO:0008810">
    <property type="term" value="F:cellulase activity"/>
    <property type="evidence" value="ECO:0007669"/>
    <property type="project" value="UniProtKB-EC"/>
</dbReference>
<dbReference type="EC" id="3.2.1.4" evidence="3"/>
<dbReference type="Pfam" id="PF02015">
    <property type="entry name" value="Glyco_hydro_45"/>
    <property type="match status" value="1"/>
</dbReference>
<sequence length="296" mass="32555">MKIAEPQTYSRIIASSTDRKRKSSMFWSLLTSVFAICVTFCSASVISNATRQGTTHCHSEDQRGEKKCYGYMCLDWTFGSDEMAYAQSFYTDTLFAVGSYGSSENLGKCYEFQPTGTHWKFVFQVINQGTDVLDGSFDIQTGAGGVGIYNACTMETLDGDPPMFSEDLGAFGEICGGIQSVESCSSAPASLQTLCERSFEWGGRDLDVVDIRRVQCPSHLYEITGLRLTTDDSPFSEELRPTGKTTTTMDCCRPSASFPCLEDGSTRMPSADPNYPYVLRCGLDGARVSRDTERCS</sequence>
<dbReference type="RefSeq" id="XP_005710538.1">
    <property type="nucleotide sequence ID" value="XM_005710481.1"/>
</dbReference>
<feature type="domain" description="Glycosyl hydrolases family 45 active site" evidence="9">
    <location>
        <begin position="23"/>
        <end position="225"/>
    </location>
</feature>
<evidence type="ECO:0000313" key="11">
    <source>
        <dbReference type="Proteomes" id="UP000012073"/>
    </source>
</evidence>
<protein>
    <recommendedName>
        <fullName evidence="3">cellulase</fullName>
        <ecNumber evidence="3">3.2.1.4</ecNumber>
    </recommendedName>
</protein>
<dbReference type="PANTHER" id="PTHR39730:SF1">
    <property type="entry name" value="ENDOGLUCANASE 1"/>
    <property type="match status" value="1"/>
</dbReference>
<evidence type="ECO:0000256" key="2">
    <source>
        <dbReference type="ARBA" id="ARBA00007793"/>
    </source>
</evidence>
<evidence type="ECO:0000256" key="6">
    <source>
        <dbReference type="ARBA" id="ARBA00023277"/>
    </source>
</evidence>
<dbReference type="SUPFAM" id="SSF50685">
    <property type="entry name" value="Barwin-like endoglucanases"/>
    <property type="match status" value="1"/>
</dbReference>
<dbReference type="GeneID" id="17318270"/>
<dbReference type="OrthoDB" id="10035502at2759"/>